<dbReference type="PANTHER" id="PTHR12302:SF3">
    <property type="entry name" value="SERINE_THREONINE-PROTEIN KINASE 31"/>
    <property type="match status" value="1"/>
</dbReference>
<dbReference type="PANTHER" id="PTHR12302">
    <property type="entry name" value="EBNA2 BINDING PROTEIN P100"/>
    <property type="match status" value="1"/>
</dbReference>
<dbReference type="EMBL" id="CAKOGP040002202">
    <property type="protein sequence ID" value="CAJ1965033.1"/>
    <property type="molecule type" value="Genomic_DNA"/>
</dbReference>
<accession>A0AAD2PX62</accession>
<dbReference type="GO" id="GO:0005737">
    <property type="term" value="C:cytoplasm"/>
    <property type="evidence" value="ECO:0007669"/>
    <property type="project" value="TreeGrafter"/>
</dbReference>
<proteinExistence type="predicted"/>
<dbReference type="Proteomes" id="UP001295423">
    <property type="component" value="Unassembled WGS sequence"/>
</dbReference>
<comment type="caution">
    <text evidence="6">The sequence shown here is derived from an EMBL/GenBank/DDBJ whole genome shotgun (WGS) entry which is preliminary data.</text>
</comment>
<evidence type="ECO:0000259" key="5">
    <source>
        <dbReference type="PROSITE" id="PS50830"/>
    </source>
</evidence>
<evidence type="ECO:0000256" key="1">
    <source>
        <dbReference type="ARBA" id="ARBA00022722"/>
    </source>
</evidence>
<feature type="chain" id="PRO_5041897748" description="TNase-like domain-containing protein" evidence="4">
    <location>
        <begin position="20"/>
        <end position="339"/>
    </location>
</feature>
<dbReference type="AlphaFoldDB" id="A0AAD2PX62"/>
<dbReference type="GO" id="GO:0004519">
    <property type="term" value="F:endonuclease activity"/>
    <property type="evidence" value="ECO:0007669"/>
    <property type="project" value="UniProtKB-KW"/>
</dbReference>
<organism evidence="6 7">
    <name type="scientific">Cylindrotheca closterium</name>
    <dbReference type="NCBI Taxonomy" id="2856"/>
    <lineage>
        <taxon>Eukaryota</taxon>
        <taxon>Sar</taxon>
        <taxon>Stramenopiles</taxon>
        <taxon>Ochrophyta</taxon>
        <taxon>Bacillariophyta</taxon>
        <taxon>Bacillariophyceae</taxon>
        <taxon>Bacillariophycidae</taxon>
        <taxon>Bacillariales</taxon>
        <taxon>Bacillariaceae</taxon>
        <taxon>Cylindrotheca</taxon>
    </lineage>
</organism>
<feature type="signal peptide" evidence="4">
    <location>
        <begin position="1"/>
        <end position="19"/>
    </location>
</feature>
<dbReference type="PROSITE" id="PS50830">
    <property type="entry name" value="TNASE_3"/>
    <property type="match status" value="1"/>
</dbReference>
<keyword evidence="2" id="KW-0255">Endonuclease</keyword>
<feature type="domain" description="TNase-like" evidence="5">
    <location>
        <begin position="175"/>
        <end position="324"/>
    </location>
</feature>
<dbReference type="SUPFAM" id="SSF50199">
    <property type="entry name" value="Staphylococcal nuclease"/>
    <property type="match status" value="1"/>
</dbReference>
<dbReference type="SMART" id="SM00318">
    <property type="entry name" value="SNc"/>
    <property type="match status" value="1"/>
</dbReference>
<name>A0AAD2PX62_9STRA</name>
<keyword evidence="4" id="KW-0732">Signal</keyword>
<dbReference type="Gene3D" id="2.40.50.90">
    <property type="match status" value="1"/>
</dbReference>
<dbReference type="Pfam" id="PF00565">
    <property type="entry name" value="SNase"/>
    <property type="match status" value="1"/>
</dbReference>
<evidence type="ECO:0000313" key="6">
    <source>
        <dbReference type="EMBL" id="CAJ1965033.1"/>
    </source>
</evidence>
<dbReference type="InterPro" id="IPR035437">
    <property type="entry name" value="SNase_OB-fold_sf"/>
</dbReference>
<keyword evidence="3" id="KW-0378">Hydrolase</keyword>
<sequence>MKNLAQLSTQLLFASFILAIFLPSGSDAFVAPSWSTTAHASRWQLSPLSFAPSPFSSQASVCKHGILFPPSSPQRLRHAQRAEPLYMAAKRKAAKSVSGKLMPAVQGVMSCATKVLATLFVELKQLSKIQALLFVAIFWIGLTIGRSPSAIGGMALKRFQEASEIPSAFFGPSAPLLRGRVTSCSDGDTIRFLHVPNRFSANKLEKGQTQTEYCLPIRLCSMDTPETAKFGKPGQPFGQEAKEYLQKLLDQKMIKIRLLQKDQYGRAVAEVYAPNGKGCDELMLKKGFAEVYLGGGAVYGPLGKDKYLAFEAQAKKKKLGIWSTGKRESAAEFKKRTKK</sequence>
<dbReference type="GO" id="GO:0016787">
    <property type="term" value="F:hydrolase activity"/>
    <property type="evidence" value="ECO:0007669"/>
    <property type="project" value="UniProtKB-KW"/>
</dbReference>
<keyword evidence="1" id="KW-0540">Nuclease</keyword>
<gene>
    <name evidence="6" type="ORF">CYCCA115_LOCUS20915</name>
</gene>
<evidence type="ECO:0000313" key="7">
    <source>
        <dbReference type="Proteomes" id="UP001295423"/>
    </source>
</evidence>
<evidence type="ECO:0000256" key="3">
    <source>
        <dbReference type="ARBA" id="ARBA00022801"/>
    </source>
</evidence>
<keyword evidence="7" id="KW-1185">Reference proteome</keyword>
<evidence type="ECO:0000256" key="2">
    <source>
        <dbReference type="ARBA" id="ARBA00022759"/>
    </source>
</evidence>
<dbReference type="InterPro" id="IPR016071">
    <property type="entry name" value="Staphylococal_nuclease_OB-fold"/>
</dbReference>
<dbReference type="CDD" id="cd00175">
    <property type="entry name" value="SNc"/>
    <property type="match status" value="1"/>
</dbReference>
<evidence type="ECO:0000256" key="4">
    <source>
        <dbReference type="SAM" id="SignalP"/>
    </source>
</evidence>
<reference evidence="6" key="1">
    <citation type="submission" date="2023-08" db="EMBL/GenBank/DDBJ databases">
        <authorList>
            <person name="Audoor S."/>
            <person name="Bilcke G."/>
        </authorList>
    </citation>
    <scope>NUCLEOTIDE SEQUENCE</scope>
</reference>
<protein>
    <recommendedName>
        <fullName evidence="5">TNase-like domain-containing protein</fullName>
    </recommendedName>
</protein>